<evidence type="ECO:0000313" key="5">
    <source>
        <dbReference type="Proteomes" id="UP001219901"/>
    </source>
</evidence>
<protein>
    <recommendedName>
        <fullName evidence="2">Solute-binding protein family 5 domain-containing protein</fullName>
    </recommendedName>
</protein>
<organism evidence="4 5">
    <name type="scientific">Candidatus Lucifugimonas marina</name>
    <dbReference type="NCBI Taxonomy" id="3038979"/>
    <lineage>
        <taxon>Bacteria</taxon>
        <taxon>Bacillati</taxon>
        <taxon>Chloroflexota</taxon>
        <taxon>Dehalococcoidia</taxon>
        <taxon>SAR202 cluster</taxon>
        <taxon>Candidatus Lucifugimonadales</taxon>
        <taxon>Candidatus Lucifugimonadaceae</taxon>
        <taxon>Candidatus Lucifugimonas</taxon>
    </lineage>
</organism>
<proteinExistence type="predicted"/>
<dbReference type="InterPro" id="IPR039424">
    <property type="entry name" value="SBP_5"/>
</dbReference>
<keyword evidence="5" id="KW-1185">Reference proteome</keyword>
<dbReference type="SUPFAM" id="SSF53850">
    <property type="entry name" value="Periplasmic binding protein-like II"/>
    <property type="match status" value="1"/>
</dbReference>
<dbReference type="GO" id="GO:0043190">
    <property type="term" value="C:ATP-binding cassette (ABC) transporter complex"/>
    <property type="evidence" value="ECO:0007669"/>
    <property type="project" value="InterPro"/>
</dbReference>
<reference evidence="4" key="2">
    <citation type="journal article" date="2023" name="Nat. Commun.">
        <title>Cultivation of marine bacteria of the SAR202 clade.</title>
        <authorList>
            <person name="Lim Y."/>
            <person name="Seo J.H."/>
            <person name="Giovannoni S.J."/>
            <person name="Kang I."/>
            <person name="Cho J.C."/>
        </authorList>
    </citation>
    <scope>NUCLEOTIDE SEQUENCE</scope>
    <source>
        <strain evidence="4">JH1073</strain>
    </source>
</reference>
<dbReference type="GO" id="GO:0015833">
    <property type="term" value="P:peptide transport"/>
    <property type="evidence" value="ECO:0007669"/>
    <property type="project" value="TreeGrafter"/>
</dbReference>
<dbReference type="Gene3D" id="3.40.190.10">
    <property type="entry name" value="Periplasmic binding protein-like II"/>
    <property type="match status" value="1"/>
</dbReference>
<reference evidence="5 6" key="1">
    <citation type="submission" date="2019-11" db="EMBL/GenBank/DDBJ databases">
        <authorList>
            <person name="Cho J.-C."/>
        </authorList>
    </citation>
    <scope>NUCLEOTIDE SEQUENCE [LARGE SCALE GENOMIC DNA]</scope>
    <source>
        <strain evidence="4 5">JH1073</strain>
        <strain evidence="3 6">JH702</strain>
    </source>
</reference>
<evidence type="ECO:0000313" key="4">
    <source>
        <dbReference type="EMBL" id="WFG39994.1"/>
    </source>
</evidence>
<accession>A0AAJ6CV90</accession>
<dbReference type="CDD" id="cd00995">
    <property type="entry name" value="PBP2_NikA_DppA_OppA_like"/>
    <property type="match status" value="1"/>
</dbReference>
<dbReference type="PANTHER" id="PTHR30290:SF38">
    <property type="entry name" value="D,D-DIPEPTIDE-BINDING PERIPLASMIC PROTEIN DDPA-RELATED"/>
    <property type="match status" value="1"/>
</dbReference>
<dbReference type="Proteomes" id="UP001321249">
    <property type="component" value="Unassembled WGS sequence"/>
</dbReference>
<dbReference type="InterPro" id="IPR030678">
    <property type="entry name" value="Peptide/Ni-bd"/>
</dbReference>
<dbReference type="InterPro" id="IPR000914">
    <property type="entry name" value="SBP_5_dom"/>
</dbReference>
<sequence>MGSVVAVRSGSSKLLITGLVLISLFLIVQCSSNEPAPTAVVATATSTPAPVPTATPGPTATPFATPTAIPSPTAAPTPENLERGGILRFAIPEGAPHNDPHLTVSTALLSWGAGQAYSRLFKFETTGGNSIVVCDLCESWEQSAPLTFKIKLRDDVFWQNKAPIHGRKLTAQDVVYSLNRQATPGYPNAALLSNITEFTAVGEHEVVIRLDSPDSEVLEKLADTHTRIVAKEVVEANGDLRRGPTIGSGPWIVNEVLQDATRLLVNEDYYGDGRPYLDGIETQVMPANSVRAAGMRTKIIDVAQVELDQVEAAMERLDEIRYVGIENPSAGIEIALNTNRSPMDNPVVREAMMLTWPVGKHFVVPGTDGLVDTSNPNPGISVGMPSLKLDWLLPSHRFSHAFSQGSSGIDRANELLATAELKPTDNVIIKVGEFGQAYIDQANEMAEGLASVGIRAEVERVSTRVFGDAVWTAGNYDIMVGAPPPISSTTSYLFAVHHSAGPWNTTGYSNPEIDRLIEAQAREYDVAKRGDLLLELQQLMLDGSHRFIASTRTTHWMFWDYVHDFEPITPRGDTDFLTQVWVTAR</sequence>
<reference evidence="5" key="3">
    <citation type="submission" date="2023-06" db="EMBL/GenBank/DDBJ databases">
        <title>Pangenomics reveal diversification of enzyme families and niche specialization in globally abundant SAR202 bacteria.</title>
        <authorList>
            <person name="Saw J.H.W."/>
        </authorList>
    </citation>
    <scope>NUCLEOTIDE SEQUENCE [LARGE SCALE GENOMIC DNA]</scope>
    <source>
        <strain evidence="5">JH1073</strain>
    </source>
</reference>
<dbReference type="PANTHER" id="PTHR30290">
    <property type="entry name" value="PERIPLASMIC BINDING COMPONENT OF ABC TRANSPORTER"/>
    <property type="match status" value="1"/>
</dbReference>
<dbReference type="RefSeq" id="WP_342826189.1">
    <property type="nucleotide sequence ID" value="NZ_CP046147.1"/>
</dbReference>
<dbReference type="EMBL" id="CP046147">
    <property type="protein sequence ID" value="WFG39994.1"/>
    <property type="molecule type" value="Genomic_DNA"/>
</dbReference>
<dbReference type="EMBL" id="WMBE01000003">
    <property type="protein sequence ID" value="MDG0867639.1"/>
    <property type="molecule type" value="Genomic_DNA"/>
</dbReference>
<dbReference type="Pfam" id="PF00496">
    <property type="entry name" value="SBP_bac_5"/>
    <property type="match status" value="1"/>
</dbReference>
<evidence type="ECO:0000313" key="6">
    <source>
        <dbReference type="Proteomes" id="UP001321249"/>
    </source>
</evidence>
<dbReference type="PIRSF" id="PIRSF002741">
    <property type="entry name" value="MppA"/>
    <property type="match status" value="1"/>
</dbReference>
<name>A0AAJ6CV90_9CHLR</name>
<evidence type="ECO:0000259" key="2">
    <source>
        <dbReference type="Pfam" id="PF00496"/>
    </source>
</evidence>
<dbReference type="Proteomes" id="UP001219901">
    <property type="component" value="Chromosome"/>
</dbReference>
<feature type="domain" description="Solute-binding protein family 5" evidence="2">
    <location>
        <begin position="133"/>
        <end position="491"/>
    </location>
</feature>
<keyword evidence="1" id="KW-0732">Signal</keyword>
<dbReference type="GO" id="GO:1904680">
    <property type="term" value="F:peptide transmembrane transporter activity"/>
    <property type="evidence" value="ECO:0007669"/>
    <property type="project" value="TreeGrafter"/>
</dbReference>
<evidence type="ECO:0000313" key="3">
    <source>
        <dbReference type="EMBL" id="MDG0867639.1"/>
    </source>
</evidence>
<evidence type="ECO:0000256" key="1">
    <source>
        <dbReference type="ARBA" id="ARBA00022729"/>
    </source>
</evidence>
<gene>
    <name evidence="3" type="ORF">GKO46_11230</name>
    <name evidence="4" type="ORF">GKO48_10310</name>
</gene>
<dbReference type="GO" id="GO:0042597">
    <property type="term" value="C:periplasmic space"/>
    <property type="evidence" value="ECO:0007669"/>
    <property type="project" value="UniProtKB-ARBA"/>
</dbReference>
<dbReference type="Gene3D" id="3.10.105.10">
    <property type="entry name" value="Dipeptide-binding Protein, Domain 3"/>
    <property type="match status" value="1"/>
</dbReference>
<dbReference type="AlphaFoldDB" id="A0AAJ6CV90"/>